<proteinExistence type="predicted"/>
<dbReference type="EMBL" id="LDAU01000184">
    <property type="protein sequence ID" value="KRX00608.1"/>
    <property type="molecule type" value="Genomic_DNA"/>
</dbReference>
<evidence type="ECO:0000313" key="2">
    <source>
        <dbReference type="Proteomes" id="UP000054937"/>
    </source>
</evidence>
<dbReference type="InParanoid" id="A0A0V0QER1"/>
<accession>A0A0V0QER1</accession>
<organism evidence="1 2">
    <name type="scientific">Pseudocohnilembus persalinus</name>
    <name type="common">Ciliate</name>
    <dbReference type="NCBI Taxonomy" id="266149"/>
    <lineage>
        <taxon>Eukaryota</taxon>
        <taxon>Sar</taxon>
        <taxon>Alveolata</taxon>
        <taxon>Ciliophora</taxon>
        <taxon>Intramacronucleata</taxon>
        <taxon>Oligohymenophorea</taxon>
        <taxon>Scuticociliatia</taxon>
        <taxon>Philasterida</taxon>
        <taxon>Pseudocohnilembidae</taxon>
        <taxon>Pseudocohnilembus</taxon>
    </lineage>
</organism>
<gene>
    <name evidence="1" type="ORF">PPERSA_12827</name>
</gene>
<comment type="caution">
    <text evidence="1">The sequence shown here is derived from an EMBL/GenBank/DDBJ whole genome shotgun (WGS) entry which is preliminary data.</text>
</comment>
<reference evidence="1 2" key="1">
    <citation type="journal article" date="2015" name="Sci. Rep.">
        <title>Genome of the facultative scuticociliatosis pathogen Pseudocohnilembus persalinus provides insight into its virulence through horizontal gene transfer.</title>
        <authorList>
            <person name="Xiong J."/>
            <person name="Wang G."/>
            <person name="Cheng J."/>
            <person name="Tian M."/>
            <person name="Pan X."/>
            <person name="Warren A."/>
            <person name="Jiang C."/>
            <person name="Yuan D."/>
            <person name="Miao W."/>
        </authorList>
    </citation>
    <scope>NUCLEOTIDE SEQUENCE [LARGE SCALE GENOMIC DNA]</scope>
    <source>
        <strain evidence="1">36N120E</strain>
    </source>
</reference>
<sequence length="212" mass="25387">MFTQKIANKFSSQNINFLKIIQKQQSQKSTQQQQIPIQSQYIRANQIQEVLRKKSEQNNQLKNTIDTVLGSSVRRSFIKHFQKEQPKFATMSNRQQNRGLQVKPDGKWDAHNLDQQVNGQNLEQFFLNYHLYLENTKDFEIFQNKEKLEKALLQRFQDRQKLLDPKSKEAQDQFDFNRELENMLNVKERVFEKEFVGNIESQKNKKSKFNKQ</sequence>
<dbReference type="Proteomes" id="UP000054937">
    <property type="component" value="Unassembled WGS sequence"/>
</dbReference>
<protein>
    <submittedName>
        <fullName evidence="1">Uncharacterized protein</fullName>
    </submittedName>
</protein>
<name>A0A0V0QER1_PSEPJ</name>
<dbReference type="AlphaFoldDB" id="A0A0V0QER1"/>
<evidence type="ECO:0000313" key="1">
    <source>
        <dbReference type="EMBL" id="KRX00608.1"/>
    </source>
</evidence>
<keyword evidence="2" id="KW-1185">Reference proteome</keyword>